<evidence type="ECO:0000313" key="1">
    <source>
        <dbReference type="EMBL" id="KAJ1169403.1"/>
    </source>
</evidence>
<accession>A0AAV7T043</accession>
<dbReference type="EMBL" id="JANPWB010000007">
    <property type="protein sequence ID" value="KAJ1169403.1"/>
    <property type="molecule type" value="Genomic_DNA"/>
</dbReference>
<name>A0AAV7T043_PLEWA</name>
<evidence type="ECO:0000313" key="2">
    <source>
        <dbReference type="Proteomes" id="UP001066276"/>
    </source>
</evidence>
<evidence type="ECO:0008006" key="3">
    <source>
        <dbReference type="Google" id="ProtNLM"/>
    </source>
</evidence>
<proteinExistence type="predicted"/>
<gene>
    <name evidence="1" type="ORF">NDU88_001296</name>
</gene>
<reference evidence="1" key="1">
    <citation type="journal article" date="2022" name="bioRxiv">
        <title>Sequencing and chromosome-scale assembly of the giantPleurodeles waltlgenome.</title>
        <authorList>
            <person name="Brown T."/>
            <person name="Elewa A."/>
            <person name="Iarovenko S."/>
            <person name="Subramanian E."/>
            <person name="Araus A.J."/>
            <person name="Petzold A."/>
            <person name="Susuki M."/>
            <person name="Suzuki K.-i.T."/>
            <person name="Hayashi T."/>
            <person name="Toyoda A."/>
            <person name="Oliveira C."/>
            <person name="Osipova E."/>
            <person name="Leigh N.D."/>
            <person name="Simon A."/>
            <person name="Yun M.H."/>
        </authorList>
    </citation>
    <scope>NUCLEOTIDE SEQUENCE</scope>
    <source>
        <strain evidence="1">20211129_DDA</strain>
        <tissue evidence="1">Liver</tissue>
    </source>
</reference>
<protein>
    <recommendedName>
        <fullName evidence="3">PDZ domain-containing protein</fullName>
    </recommendedName>
</protein>
<sequence>MSDYFDIDRCDLNVNKLCISLGVSFAIEGCLNVNDRLISLNGVSLEVGECFDLYTGGALPLMELPVTTLR</sequence>
<organism evidence="1 2">
    <name type="scientific">Pleurodeles waltl</name>
    <name type="common">Iberian ribbed newt</name>
    <dbReference type="NCBI Taxonomy" id="8319"/>
    <lineage>
        <taxon>Eukaryota</taxon>
        <taxon>Metazoa</taxon>
        <taxon>Chordata</taxon>
        <taxon>Craniata</taxon>
        <taxon>Vertebrata</taxon>
        <taxon>Euteleostomi</taxon>
        <taxon>Amphibia</taxon>
        <taxon>Batrachia</taxon>
        <taxon>Caudata</taxon>
        <taxon>Salamandroidea</taxon>
        <taxon>Salamandridae</taxon>
        <taxon>Pleurodelinae</taxon>
        <taxon>Pleurodeles</taxon>
    </lineage>
</organism>
<dbReference type="Proteomes" id="UP001066276">
    <property type="component" value="Chromosome 4_1"/>
</dbReference>
<keyword evidence="2" id="KW-1185">Reference proteome</keyword>
<dbReference type="AlphaFoldDB" id="A0AAV7T043"/>
<comment type="caution">
    <text evidence="1">The sequence shown here is derived from an EMBL/GenBank/DDBJ whole genome shotgun (WGS) entry which is preliminary data.</text>
</comment>